<evidence type="ECO:0000256" key="5">
    <source>
        <dbReference type="HAMAP-Rule" id="MF_00651"/>
    </source>
</evidence>
<keyword evidence="4 5" id="KW-0378">Hydrolase</keyword>
<accession>A0A1I5MM15</accession>
<dbReference type="GO" id="GO:0004518">
    <property type="term" value="F:nuclease activity"/>
    <property type="evidence" value="ECO:0007669"/>
    <property type="project" value="UniProtKB-KW"/>
</dbReference>
<evidence type="ECO:0000313" key="7">
    <source>
        <dbReference type="EMBL" id="SFP10337.1"/>
    </source>
</evidence>
<dbReference type="OrthoDB" id="9796140at2"/>
<keyword evidence="1 5" id="KW-0963">Cytoplasm</keyword>
<evidence type="ECO:0000256" key="4">
    <source>
        <dbReference type="ARBA" id="ARBA00022801"/>
    </source>
</evidence>
<dbReference type="HAMAP" id="MF_00651">
    <property type="entry name" value="Nuclease_YqgF"/>
    <property type="match status" value="1"/>
</dbReference>
<reference evidence="7 8" key="1">
    <citation type="submission" date="2016-10" db="EMBL/GenBank/DDBJ databases">
        <authorList>
            <person name="de Groot N.N."/>
        </authorList>
    </citation>
    <scope>NUCLEOTIDE SEQUENCE [LARGE SCALE GENOMIC DNA]</scope>
    <source>
        <strain evidence="7 8">EP1-55-1</strain>
    </source>
</reference>
<proteinExistence type="inferred from homology"/>
<dbReference type="SUPFAM" id="SSF53098">
    <property type="entry name" value="Ribonuclease H-like"/>
    <property type="match status" value="1"/>
</dbReference>
<keyword evidence="2 5" id="KW-0690">Ribosome biogenesis</keyword>
<dbReference type="NCBIfam" id="TIGR00250">
    <property type="entry name" value="RNAse_H_YqgF"/>
    <property type="match status" value="1"/>
</dbReference>
<dbReference type="InterPro" id="IPR005227">
    <property type="entry name" value="YqgF"/>
</dbReference>
<keyword evidence="3 5" id="KW-0540">Nuclease</keyword>
<dbReference type="EC" id="3.1.-.-" evidence="5"/>
<protein>
    <recommendedName>
        <fullName evidence="5">Putative pre-16S rRNA nuclease</fullName>
        <ecNumber evidence="5">3.1.-.-</ecNumber>
    </recommendedName>
</protein>
<organism evidence="7 8">
    <name type="scientific">Hydrogenimonas thermophila</name>
    <dbReference type="NCBI Taxonomy" id="223786"/>
    <lineage>
        <taxon>Bacteria</taxon>
        <taxon>Pseudomonadati</taxon>
        <taxon>Campylobacterota</taxon>
        <taxon>Epsilonproteobacteria</taxon>
        <taxon>Campylobacterales</taxon>
        <taxon>Hydrogenimonadaceae</taxon>
        <taxon>Hydrogenimonas</taxon>
    </lineage>
</organism>
<feature type="domain" description="YqgF/RNase H-like" evidence="6">
    <location>
        <begin position="1"/>
        <end position="97"/>
    </location>
</feature>
<dbReference type="FunFam" id="3.30.420.140:FF:000013">
    <property type="entry name" value="Putative pre-16S rRNA nuclease"/>
    <property type="match status" value="1"/>
</dbReference>
<dbReference type="InterPro" id="IPR006641">
    <property type="entry name" value="YqgF/RNaseH-like_dom"/>
</dbReference>
<dbReference type="GO" id="GO:0000967">
    <property type="term" value="P:rRNA 5'-end processing"/>
    <property type="evidence" value="ECO:0007669"/>
    <property type="project" value="UniProtKB-UniRule"/>
</dbReference>
<evidence type="ECO:0000313" key="8">
    <source>
        <dbReference type="Proteomes" id="UP000199227"/>
    </source>
</evidence>
<comment type="similarity">
    <text evidence="5">Belongs to the YqgF HJR family.</text>
</comment>
<comment type="subcellular location">
    <subcellularLocation>
        <location evidence="5">Cytoplasm</location>
    </subcellularLocation>
</comment>
<evidence type="ECO:0000256" key="2">
    <source>
        <dbReference type="ARBA" id="ARBA00022517"/>
    </source>
</evidence>
<dbReference type="InterPro" id="IPR037027">
    <property type="entry name" value="YqgF/RNaseH-like_dom_sf"/>
</dbReference>
<gene>
    <name evidence="7" type="ORF">SAMN05216234_10654</name>
</gene>
<dbReference type="NCBIfam" id="NF001026">
    <property type="entry name" value="PRK00109.2-2"/>
    <property type="match status" value="1"/>
</dbReference>
<sequence>MKIAAIDIGLKRIGTAICVDGSTAIPQPPILRKNRKQAATDVTNFLKEWNIDLLVVGFPKDGKSAEEMQRRIKHFVGLLNFNGEVIYVDEFNSSIEAAERMKGVTRQRKDGRLDSIAAQLILERFLFKKEVSQ</sequence>
<name>A0A1I5MM15_9BACT</name>
<dbReference type="GO" id="GO:0016788">
    <property type="term" value="F:hydrolase activity, acting on ester bonds"/>
    <property type="evidence" value="ECO:0007669"/>
    <property type="project" value="UniProtKB-UniRule"/>
</dbReference>
<dbReference type="InterPro" id="IPR012337">
    <property type="entry name" value="RNaseH-like_sf"/>
</dbReference>
<dbReference type="PANTHER" id="PTHR33317">
    <property type="entry name" value="POLYNUCLEOTIDYL TRANSFERASE, RIBONUCLEASE H-LIKE SUPERFAMILY PROTEIN"/>
    <property type="match status" value="1"/>
</dbReference>
<dbReference type="RefSeq" id="WP_092911260.1">
    <property type="nucleotide sequence ID" value="NZ_CP136592.1"/>
</dbReference>
<dbReference type="GO" id="GO:0005829">
    <property type="term" value="C:cytosol"/>
    <property type="evidence" value="ECO:0007669"/>
    <property type="project" value="TreeGrafter"/>
</dbReference>
<dbReference type="Pfam" id="PF03652">
    <property type="entry name" value="RuvX"/>
    <property type="match status" value="1"/>
</dbReference>
<dbReference type="PANTHER" id="PTHR33317:SF4">
    <property type="entry name" value="POLYNUCLEOTIDYL TRANSFERASE, RIBONUCLEASE H-LIKE SUPERFAMILY PROTEIN"/>
    <property type="match status" value="1"/>
</dbReference>
<evidence type="ECO:0000259" key="6">
    <source>
        <dbReference type="SMART" id="SM00732"/>
    </source>
</evidence>
<keyword evidence="8" id="KW-1185">Reference proteome</keyword>
<dbReference type="AlphaFoldDB" id="A0A1I5MM15"/>
<evidence type="ECO:0000256" key="3">
    <source>
        <dbReference type="ARBA" id="ARBA00022722"/>
    </source>
</evidence>
<dbReference type="Proteomes" id="UP000199227">
    <property type="component" value="Unassembled WGS sequence"/>
</dbReference>
<dbReference type="Gene3D" id="3.30.420.140">
    <property type="entry name" value="YqgF/RNase H-like domain"/>
    <property type="match status" value="1"/>
</dbReference>
<dbReference type="EMBL" id="FOXB01000006">
    <property type="protein sequence ID" value="SFP10337.1"/>
    <property type="molecule type" value="Genomic_DNA"/>
</dbReference>
<comment type="function">
    <text evidence="5">Could be a nuclease involved in processing of the 5'-end of pre-16S rRNA.</text>
</comment>
<dbReference type="SMART" id="SM00732">
    <property type="entry name" value="YqgFc"/>
    <property type="match status" value="1"/>
</dbReference>
<dbReference type="CDD" id="cd16964">
    <property type="entry name" value="YqgF"/>
    <property type="match status" value="1"/>
</dbReference>
<dbReference type="STRING" id="223786.SAMN05216234_10654"/>
<evidence type="ECO:0000256" key="1">
    <source>
        <dbReference type="ARBA" id="ARBA00022490"/>
    </source>
</evidence>